<dbReference type="PANTHER" id="PTHR23011:SF28">
    <property type="entry name" value="CYCLIC NUCLEOTIDE-BINDING DOMAIN CONTAINING PROTEIN"/>
    <property type="match status" value="1"/>
</dbReference>
<gene>
    <name evidence="2" type="ORF">NQ314_008667</name>
</gene>
<dbReference type="SUPFAM" id="SSF51206">
    <property type="entry name" value="cAMP-binding domain-like"/>
    <property type="match status" value="1"/>
</dbReference>
<dbReference type="EMBL" id="JANEYF010002393">
    <property type="protein sequence ID" value="KAJ8947211.1"/>
    <property type="molecule type" value="Genomic_DNA"/>
</dbReference>
<dbReference type="PROSITE" id="PS50042">
    <property type="entry name" value="CNMP_BINDING_3"/>
    <property type="match status" value="1"/>
</dbReference>
<feature type="domain" description="Cyclic nucleotide-binding" evidence="1">
    <location>
        <begin position="38"/>
        <end position="136"/>
    </location>
</feature>
<reference evidence="2" key="1">
    <citation type="journal article" date="2023" name="Insect Mol. Biol.">
        <title>Genome sequencing provides insights into the evolution of gene families encoding plant cell wall-degrading enzymes in longhorned beetles.</title>
        <authorList>
            <person name="Shin N.R."/>
            <person name="Okamura Y."/>
            <person name="Kirsch R."/>
            <person name="Pauchet Y."/>
        </authorList>
    </citation>
    <scope>NUCLEOTIDE SEQUENCE</scope>
    <source>
        <strain evidence="2">RBIC_L_NR</strain>
    </source>
</reference>
<comment type="caution">
    <text evidence="2">The sequence shown here is derived from an EMBL/GenBank/DDBJ whole genome shotgun (WGS) entry which is preliminary data.</text>
</comment>
<evidence type="ECO:0000259" key="1">
    <source>
        <dbReference type="PROSITE" id="PS50042"/>
    </source>
</evidence>
<sequence>MDSLTVRDRVRDCLEKEPTERTEDDIEALLEFTQHLKAFTNMTLAVRRALCSVMVFAVVEKAGTIVMNDGEELDSWSVLVNGCVEVVIPGEENQTLTMGDAFGILPTMDKLYHKGIMITKCDDCQFVCITQSDYYR</sequence>
<evidence type="ECO:0000313" key="2">
    <source>
        <dbReference type="EMBL" id="KAJ8947211.1"/>
    </source>
</evidence>
<dbReference type="InterPro" id="IPR000595">
    <property type="entry name" value="cNMP-bd_dom"/>
</dbReference>
<accession>A0AAV8Y8D6</accession>
<dbReference type="AlphaFoldDB" id="A0AAV8Y8D6"/>
<dbReference type="InterPro" id="IPR014710">
    <property type="entry name" value="RmlC-like_jellyroll"/>
</dbReference>
<proteinExistence type="predicted"/>
<dbReference type="CDD" id="cd00038">
    <property type="entry name" value="CAP_ED"/>
    <property type="match status" value="1"/>
</dbReference>
<organism evidence="2 3">
    <name type="scientific">Rhamnusium bicolor</name>
    <dbReference type="NCBI Taxonomy" id="1586634"/>
    <lineage>
        <taxon>Eukaryota</taxon>
        <taxon>Metazoa</taxon>
        <taxon>Ecdysozoa</taxon>
        <taxon>Arthropoda</taxon>
        <taxon>Hexapoda</taxon>
        <taxon>Insecta</taxon>
        <taxon>Pterygota</taxon>
        <taxon>Neoptera</taxon>
        <taxon>Endopterygota</taxon>
        <taxon>Coleoptera</taxon>
        <taxon>Polyphaga</taxon>
        <taxon>Cucujiformia</taxon>
        <taxon>Chrysomeloidea</taxon>
        <taxon>Cerambycidae</taxon>
        <taxon>Lepturinae</taxon>
        <taxon>Rhagiini</taxon>
        <taxon>Rhamnusium</taxon>
    </lineage>
</organism>
<dbReference type="PANTHER" id="PTHR23011">
    <property type="entry name" value="CYCLIC NUCLEOTIDE-BINDING DOMAIN CONTAINING PROTEIN"/>
    <property type="match status" value="1"/>
</dbReference>
<keyword evidence="3" id="KW-1185">Reference proteome</keyword>
<dbReference type="Proteomes" id="UP001162156">
    <property type="component" value="Unassembled WGS sequence"/>
</dbReference>
<protein>
    <recommendedName>
        <fullName evidence="1">Cyclic nucleotide-binding domain-containing protein</fullName>
    </recommendedName>
</protein>
<evidence type="ECO:0000313" key="3">
    <source>
        <dbReference type="Proteomes" id="UP001162156"/>
    </source>
</evidence>
<dbReference type="Gene3D" id="2.60.120.10">
    <property type="entry name" value="Jelly Rolls"/>
    <property type="match status" value="1"/>
</dbReference>
<dbReference type="InterPro" id="IPR018490">
    <property type="entry name" value="cNMP-bd_dom_sf"/>
</dbReference>
<name>A0AAV8Y8D6_9CUCU</name>